<dbReference type="Proteomes" id="UP000001918">
    <property type="component" value="Chromosome"/>
</dbReference>
<dbReference type="PROSITE" id="PS50234">
    <property type="entry name" value="VWFA"/>
    <property type="match status" value="1"/>
</dbReference>
<gene>
    <name evidence="2" type="ordered locus">Tcur_1863</name>
</gene>
<dbReference type="eggNOG" id="COG1840">
    <property type="taxonomic scope" value="Bacteria"/>
</dbReference>
<reference evidence="2 3" key="1">
    <citation type="journal article" date="2011" name="Stand. Genomic Sci.">
        <title>Complete genome sequence of Thermomonospora curvata type strain (B9).</title>
        <authorList>
            <person name="Chertkov O."/>
            <person name="Sikorski J."/>
            <person name="Nolan M."/>
            <person name="Lapidus A."/>
            <person name="Lucas S."/>
            <person name="Del Rio T.G."/>
            <person name="Tice H."/>
            <person name="Cheng J.F."/>
            <person name="Goodwin L."/>
            <person name="Pitluck S."/>
            <person name="Liolios K."/>
            <person name="Ivanova N."/>
            <person name="Mavromatis K."/>
            <person name="Mikhailova N."/>
            <person name="Ovchinnikova G."/>
            <person name="Pati A."/>
            <person name="Chen A."/>
            <person name="Palaniappan K."/>
            <person name="Djao O.D."/>
            <person name="Land M."/>
            <person name="Hauser L."/>
            <person name="Chang Y.J."/>
            <person name="Jeffries C.D."/>
            <person name="Brettin T."/>
            <person name="Han C."/>
            <person name="Detter J.C."/>
            <person name="Rohde M."/>
            <person name="Goker M."/>
            <person name="Woyke T."/>
            <person name="Bristow J."/>
            <person name="Eisen J.A."/>
            <person name="Markowitz V."/>
            <person name="Hugenholtz P."/>
            <person name="Klenk H.P."/>
            <person name="Kyrpides N.C."/>
        </authorList>
    </citation>
    <scope>NUCLEOTIDE SEQUENCE [LARGE SCALE GENOMIC DNA]</scope>
    <source>
        <strain evidence="3">ATCC 19995 / DSM 43183 / JCM 3096 / KCTC 9072 / NBRC 15933 / NCIMB 10081 / Henssen B9</strain>
    </source>
</reference>
<dbReference type="STRING" id="471852.Tcur_1863"/>
<dbReference type="SUPFAM" id="SSF53300">
    <property type="entry name" value="vWA-like"/>
    <property type="match status" value="1"/>
</dbReference>
<dbReference type="KEGG" id="tcu:Tcur_1863"/>
<dbReference type="RefSeq" id="WP_012852220.1">
    <property type="nucleotide sequence ID" value="NC_013510.1"/>
</dbReference>
<dbReference type="SUPFAM" id="SSF53850">
    <property type="entry name" value="Periplasmic binding protein-like II"/>
    <property type="match status" value="1"/>
</dbReference>
<dbReference type="EMBL" id="CP001738">
    <property type="protein sequence ID" value="ACY97436.1"/>
    <property type="molecule type" value="Genomic_DNA"/>
</dbReference>
<organism evidence="2 3">
    <name type="scientific">Thermomonospora curvata (strain ATCC 19995 / DSM 43183 / JCM 3096 / KCTC 9072 / NBRC 15933 / NCIMB 10081 / Henssen B9)</name>
    <dbReference type="NCBI Taxonomy" id="471852"/>
    <lineage>
        <taxon>Bacteria</taxon>
        <taxon>Bacillati</taxon>
        <taxon>Actinomycetota</taxon>
        <taxon>Actinomycetes</taxon>
        <taxon>Streptosporangiales</taxon>
        <taxon>Thermomonosporaceae</taxon>
        <taxon>Thermomonospora</taxon>
    </lineage>
</organism>
<accession>D1ACU7</accession>
<dbReference type="OrthoDB" id="5621159at2"/>
<dbReference type="InterPro" id="IPR036465">
    <property type="entry name" value="vWFA_dom_sf"/>
</dbReference>
<dbReference type="Gene3D" id="3.40.50.410">
    <property type="entry name" value="von Willebrand factor, type A domain"/>
    <property type="match status" value="1"/>
</dbReference>
<feature type="domain" description="VWFA" evidence="1">
    <location>
        <begin position="392"/>
        <end position="579"/>
    </location>
</feature>
<dbReference type="InterPro" id="IPR002035">
    <property type="entry name" value="VWF_A"/>
</dbReference>
<proteinExistence type="predicted"/>
<keyword evidence="3" id="KW-1185">Reference proteome</keyword>
<evidence type="ECO:0000259" key="1">
    <source>
        <dbReference type="PROSITE" id="PS50234"/>
    </source>
</evidence>
<dbReference type="Pfam" id="PF00092">
    <property type="entry name" value="VWA"/>
    <property type="match status" value="1"/>
</dbReference>
<dbReference type="Pfam" id="PF13531">
    <property type="entry name" value="SBP_bac_11"/>
    <property type="match status" value="1"/>
</dbReference>
<evidence type="ECO:0000313" key="2">
    <source>
        <dbReference type="EMBL" id="ACY97436.1"/>
    </source>
</evidence>
<protein>
    <submittedName>
        <fullName evidence="2">von Willebrand factor type A</fullName>
    </submittedName>
</protein>
<dbReference type="HOGENOM" id="CLU_018489_2_0_11"/>
<dbReference type="eggNOG" id="COG2304">
    <property type="taxonomic scope" value="Bacteria"/>
</dbReference>
<name>D1ACU7_THECD</name>
<dbReference type="AlphaFoldDB" id="D1ACU7"/>
<dbReference type="SMART" id="SM00327">
    <property type="entry name" value="VWA"/>
    <property type="match status" value="1"/>
</dbReference>
<evidence type="ECO:0000313" key="3">
    <source>
        <dbReference type="Proteomes" id="UP000001918"/>
    </source>
</evidence>
<sequence length="583" mass="62464">MSLFVILVVAIVIVSVVALVKAVSGGGCGTGGITLNLVTSPEKAGIVRRAAEDYSGREVDGRCVHVAVQVKSSGEAMSALARGWDAQTDGPVPDVWSPAGSGWVTLLRHRLAQSERRLDLLPEQSQGIAAAPLVIAMPKPMAQALGWPDRELGWSDLLKLARDRRGWGAVGHPEWGEFRMGKTNPGFSTSGLNATVGAYYAAAGKTSGLTAADLRRAGVQAAVRTLENSVVHYGDTTLTFLEGLQRADDAGAGLSYVSAVAVEEMSVHYYNQGNPTGDPAQAGKHPKPKTPLVAIYPKEGTLVSDHPYVILRTIAPGKRRAAEDFLSYLRGERVQRAFRADGFRGFDNRPGEVIKEADGLLPDRPRKTLAPPDPEVLDGVLRSWESLRKRANVLFLVDVSGSMAEPLPGTGRTRMQQAQRALRQAVDDFVAVDRVGLWEFSTDLGGGRDYRPLVPIRPMSTPGHRERLREQIAALRPRGDTGLYDSTLAAFRHVRAVRQDGAINSVVVLTDGRNDDPGGGLSLEELLKELDGADGVRIFTIAYGAGADGGALKKISEATDAAAYDSRDPATLDKVLTQVVSNF</sequence>